<keyword evidence="3" id="KW-1185">Reference proteome</keyword>
<gene>
    <name evidence="2" type="ORF">TRFO_01383</name>
</gene>
<sequence length="380" mass="44722">MTCDLIFFKILKCDLKFQTKISFLVMLRNFDAEINPDYIEDIAINFTNIQEIPHEILFQVLHHPKCNFPPHSVFIDQVIEVLSEDNDKKYLPLLSFIDCSVASLEQLRHLSEYDIYNFFPDISKYRQIREAEEDIEMRSSHINYIKQKIALNSVEPYFKSNHLRNLTLQVNRLQTQNSIAQGNVNQLNSKHEASQKHFNIRKKEREELIKSEKMSSTLDNDTLINDLQNQTKQCEKIESDALKGLNEAQKKAKLDEENLEKIQLIVKLKSDYKAAMEQQDQLRNEDNELKEKFKELQSRMGEIIGEEEELPENENISTLNEGAFQRYIDRLCQKAQDLLNSKPQKNVATNPYYRARFIVNEYEKGRPLNDDENEVLEKIK</sequence>
<comment type="caution">
    <text evidence="2">The sequence shown here is derived from an EMBL/GenBank/DDBJ whole genome shotgun (WGS) entry which is preliminary data.</text>
</comment>
<evidence type="ECO:0000313" key="3">
    <source>
        <dbReference type="Proteomes" id="UP000179807"/>
    </source>
</evidence>
<dbReference type="EMBL" id="MLAK01000704">
    <property type="protein sequence ID" value="OHT07220.1"/>
    <property type="molecule type" value="Genomic_DNA"/>
</dbReference>
<keyword evidence="1" id="KW-0175">Coiled coil</keyword>
<dbReference type="VEuPathDB" id="TrichDB:TRFO_01383"/>
<organism evidence="2 3">
    <name type="scientific">Tritrichomonas foetus</name>
    <dbReference type="NCBI Taxonomy" id="1144522"/>
    <lineage>
        <taxon>Eukaryota</taxon>
        <taxon>Metamonada</taxon>
        <taxon>Parabasalia</taxon>
        <taxon>Tritrichomonadida</taxon>
        <taxon>Tritrichomonadidae</taxon>
        <taxon>Tritrichomonas</taxon>
    </lineage>
</organism>
<proteinExistence type="predicted"/>
<evidence type="ECO:0000256" key="1">
    <source>
        <dbReference type="SAM" id="Coils"/>
    </source>
</evidence>
<name>A0A1J4KC03_9EUKA</name>
<feature type="coiled-coil region" evidence="1">
    <location>
        <begin position="220"/>
        <end position="299"/>
    </location>
</feature>
<protein>
    <submittedName>
        <fullName evidence="2">Uncharacterized protein</fullName>
    </submittedName>
</protein>
<dbReference type="Proteomes" id="UP000179807">
    <property type="component" value="Unassembled WGS sequence"/>
</dbReference>
<evidence type="ECO:0000313" key="2">
    <source>
        <dbReference type="EMBL" id="OHT07220.1"/>
    </source>
</evidence>
<reference evidence="2" key="1">
    <citation type="submission" date="2016-10" db="EMBL/GenBank/DDBJ databases">
        <authorList>
            <person name="Benchimol M."/>
            <person name="Almeida L.G."/>
            <person name="Vasconcelos A.T."/>
            <person name="Perreira-Neves A."/>
            <person name="Rosa I.A."/>
            <person name="Tasca T."/>
            <person name="Bogo M.R."/>
            <person name="de Souza W."/>
        </authorList>
    </citation>
    <scope>NUCLEOTIDE SEQUENCE [LARGE SCALE GENOMIC DNA]</scope>
    <source>
        <strain evidence="2">K</strain>
    </source>
</reference>
<dbReference type="RefSeq" id="XP_068360356.1">
    <property type="nucleotide sequence ID" value="XM_068490071.1"/>
</dbReference>
<feature type="coiled-coil region" evidence="1">
    <location>
        <begin position="163"/>
        <end position="190"/>
    </location>
</feature>
<dbReference type="GeneID" id="94824775"/>
<dbReference type="AlphaFoldDB" id="A0A1J4KC03"/>
<accession>A0A1J4KC03</accession>